<dbReference type="InParanoid" id="A0A2J7Q2C8"/>
<gene>
    <name evidence="1" type="ORF">B7P43_G07154</name>
</gene>
<dbReference type="PANTHER" id="PTHR47326">
    <property type="entry name" value="TRANSPOSABLE ELEMENT TC3 TRANSPOSASE-LIKE PROTEIN"/>
    <property type="match status" value="1"/>
</dbReference>
<protein>
    <submittedName>
        <fullName evidence="1">Uncharacterized protein</fullName>
    </submittedName>
</protein>
<sequence length="189" mass="21786">MFSIKKQSKRIVLIEEKVRDIEVRLQISPRKSLRRLAQETGGLLGSAFIAKKKKRIKFRPCKITVVQELKEPDYAARIVFATNVHNGIMNPQLLFMTDEAWFHVSGHANAQNVRLWSDEYPHAMQVPLHSSITVQVHKKADKTICSNYRAISLGFCIRQILEKMESVRREALYNILTEFGVPMKIVILI</sequence>
<comment type="caution">
    <text evidence="1">The sequence shown here is derived from an EMBL/GenBank/DDBJ whole genome shotgun (WGS) entry which is preliminary data.</text>
</comment>
<dbReference type="PANTHER" id="PTHR47326:SF1">
    <property type="entry name" value="HTH PSQ-TYPE DOMAIN-CONTAINING PROTEIN"/>
    <property type="match status" value="1"/>
</dbReference>
<keyword evidence="2" id="KW-1185">Reference proteome</keyword>
<accession>A0A2J7Q2C8</accession>
<reference evidence="1 2" key="1">
    <citation type="submission" date="2017-12" db="EMBL/GenBank/DDBJ databases">
        <title>Hemimetabolous genomes reveal molecular basis of termite eusociality.</title>
        <authorList>
            <person name="Harrison M.C."/>
            <person name="Jongepier E."/>
            <person name="Robertson H.M."/>
            <person name="Arning N."/>
            <person name="Bitard-Feildel T."/>
            <person name="Chao H."/>
            <person name="Childers C.P."/>
            <person name="Dinh H."/>
            <person name="Doddapaneni H."/>
            <person name="Dugan S."/>
            <person name="Gowin J."/>
            <person name="Greiner C."/>
            <person name="Han Y."/>
            <person name="Hu H."/>
            <person name="Hughes D.S.T."/>
            <person name="Huylmans A.-K."/>
            <person name="Kemena C."/>
            <person name="Kremer L.P.M."/>
            <person name="Lee S.L."/>
            <person name="Lopez-Ezquerra A."/>
            <person name="Mallet L."/>
            <person name="Monroy-Kuhn J.M."/>
            <person name="Moser A."/>
            <person name="Murali S.C."/>
            <person name="Muzny D.M."/>
            <person name="Otani S."/>
            <person name="Piulachs M.-D."/>
            <person name="Poelchau M."/>
            <person name="Qu J."/>
            <person name="Schaub F."/>
            <person name="Wada-Katsumata A."/>
            <person name="Worley K.C."/>
            <person name="Xie Q."/>
            <person name="Ylla G."/>
            <person name="Poulsen M."/>
            <person name="Gibbs R.A."/>
            <person name="Schal C."/>
            <person name="Richards S."/>
            <person name="Belles X."/>
            <person name="Korb J."/>
            <person name="Bornberg-Bauer E."/>
        </authorList>
    </citation>
    <scope>NUCLEOTIDE SEQUENCE [LARGE SCALE GENOMIC DNA]</scope>
    <source>
        <tissue evidence="1">Whole body</tissue>
    </source>
</reference>
<organism evidence="1 2">
    <name type="scientific">Cryptotermes secundus</name>
    <dbReference type="NCBI Taxonomy" id="105785"/>
    <lineage>
        <taxon>Eukaryota</taxon>
        <taxon>Metazoa</taxon>
        <taxon>Ecdysozoa</taxon>
        <taxon>Arthropoda</taxon>
        <taxon>Hexapoda</taxon>
        <taxon>Insecta</taxon>
        <taxon>Pterygota</taxon>
        <taxon>Neoptera</taxon>
        <taxon>Polyneoptera</taxon>
        <taxon>Dictyoptera</taxon>
        <taxon>Blattodea</taxon>
        <taxon>Blattoidea</taxon>
        <taxon>Termitoidae</taxon>
        <taxon>Kalotermitidae</taxon>
        <taxon>Cryptotermitinae</taxon>
        <taxon>Cryptotermes</taxon>
    </lineage>
</organism>
<dbReference type="Proteomes" id="UP000235965">
    <property type="component" value="Unassembled WGS sequence"/>
</dbReference>
<evidence type="ECO:0000313" key="2">
    <source>
        <dbReference type="Proteomes" id="UP000235965"/>
    </source>
</evidence>
<dbReference type="AlphaFoldDB" id="A0A2J7Q2C8"/>
<evidence type="ECO:0000313" key="1">
    <source>
        <dbReference type="EMBL" id="PNF22727.1"/>
    </source>
</evidence>
<proteinExistence type="predicted"/>
<name>A0A2J7Q2C8_9NEOP</name>
<dbReference type="EMBL" id="NEVH01019373">
    <property type="protein sequence ID" value="PNF22727.1"/>
    <property type="molecule type" value="Genomic_DNA"/>
</dbReference>